<comment type="caution">
    <text evidence="1">The sequence shown here is derived from an EMBL/GenBank/DDBJ whole genome shotgun (WGS) entry which is preliminary data.</text>
</comment>
<dbReference type="AlphaFoldDB" id="A0A6S7JRQ0"/>
<reference evidence="1" key="1">
    <citation type="submission" date="2020-04" db="EMBL/GenBank/DDBJ databases">
        <authorList>
            <person name="Alioto T."/>
            <person name="Alioto T."/>
            <person name="Gomez Garrido J."/>
        </authorList>
    </citation>
    <scope>NUCLEOTIDE SEQUENCE</scope>
    <source>
        <strain evidence="1">A484AB</strain>
    </source>
</reference>
<evidence type="ECO:0000313" key="2">
    <source>
        <dbReference type="Proteomes" id="UP001152795"/>
    </source>
</evidence>
<accession>A0A6S7JRQ0</accession>
<sequence>MTLAAKLGIFSFIYLKSFVKLRATQSLFVRRSDFGEYLDHVENVNSTNPRKIKTKKMPDGYLSYDEKGDIDILKKEGEPGWMEKLIQE</sequence>
<protein>
    <submittedName>
        <fullName evidence="1">Uncharacterized protein</fullName>
    </submittedName>
</protein>
<dbReference type="EMBL" id="CACRXK020017963">
    <property type="protein sequence ID" value="CAB4031890.1"/>
    <property type="molecule type" value="Genomic_DNA"/>
</dbReference>
<proteinExistence type="predicted"/>
<name>A0A6S7JRQ0_PARCT</name>
<keyword evidence="2" id="KW-1185">Reference proteome</keyword>
<dbReference type="Proteomes" id="UP001152795">
    <property type="component" value="Unassembled WGS sequence"/>
</dbReference>
<gene>
    <name evidence="1" type="ORF">PACLA_8A015959</name>
</gene>
<evidence type="ECO:0000313" key="1">
    <source>
        <dbReference type="EMBL" id="CAB4031890.1"/>
    </source>
</evidence>
<feature type="non-terminal residue" evidence="1">
    <location>
        <position position="88"/>
    </location>
</feature>
<organism evidence="1 2">
    <name type="scientific">Paramuricea clavata</name>
    <name type="common">Red gorgonian</name>
    <name type="synonym">Violescent sea-whip</name>
    <dbReference type="NCBI Taxonomy" id="317549"/>
    <lineage>
        <taxon>Eukaryota</taxon>
        <taxon>Metazoa</taxon>
        <taxon>Cnidaria</taxon>
        <taxon>Anthozoa</taxon>
        <taxon>Octocorallia</taxon>
        <taxon>Malacalcyonacea</taxon>
        <taxon>Plexauridae</taxon>
        <taxon>Paramuricea</taxon>
    </lineage>
</organism>